<reference evidence="6" key="2">
    <citation type="submission" date="2023-05" db="EMBL/GenBank/DDBJ databases">
        <authorList>
            <person name="Fouks B."/>
        </authorList>
    </citation>
    <scope>NUCLEOTIDE SEQUENCE</scope>
    <source>
        <strain evidence="6">Stay&amp;Tobe</strain>
        <tissue evidence="6">Testes</tissue>
    </source>
</reference>
<evidence type="ECO:0000256" key="3">
    <source>
        <dbReference type="ARBA" id="ARBA00022679"/>
    </source>
</evidence>
<comment type="similarity">
    <text evidence="1">Belongs to the UDP-glycosyltransferase family.</text>
</comment>
<feature type="non-terminal residue" evidence="6">
    <location>
        <position position="1"/>
    </location>
</feature>
<dbReference type="GO" id="GO:0008194">
    <property type="term" value="F:UDP-glycosyltransferase activity"/>
    <property type="evidence" value="ECO:0007669"/>
    <property type="project" value="InterPro"/>
</dbReference>
<evidence type="ECO:0008006" key="8">
    <source>
        <dbReference type="Google" id="ProtNLM"/>
    </source>
</evidence>
<dbReference type="EMBL" id="JASPKZ010003865">
    <property type="protein sequence ID" value="KAJ9591510.1"/>
    <property type="molecule type" value="Genomic_DNA"/>
</dbReference>
<dbReference type="AlphaFoldDB" id="A0AAD8A3L9"/>
<dbReference type="Gene3D" id="3.40.50.2000">
    <property type="entry name" value="Glycogen Phosphorylase B"/>
    <property type="match status" value="2"/>
</dbReference>
<evidence type="ECO:0000313" key="6">
    <source>
        <dbReference type="EMBL" id="KAJ9591510.1"/>
    </source>
</evidence>
<organism evidence="6 7">
    <name type="scientific">Diploptera punctata</name>
    <name type="common">Pacific beetle cockroach</name>
    <dbReference type="NCBI Taxonomy" id="6984"/>
    <lineage>
        <taxon>Eukaryota</taxon>
        <taxon>Metazoa</taxon>
        <taxon>Ecdysozoa</taxon>
        <taxon>Arthropoda</taxon>
        <taxon>Hexapoda</taxon>
        <taxon>Insecta</taxon>
        <taxon>Pterygota</taxon>
        <taxon>Neoptera</taxon>
        <taxon>Polyneoptera</taxon>
        <taxon>Dictyoptera</taxon>
        <taxon>Blattodea</taxon>
        <taxon>Blaberoidea</taxon>
        <taxon>Blaberidae</taxon>
        <taxon>Diplopterinae</taxon>
        <taxon>Diploptera</taxon>
    </lineage>
</organism>
<dbReference type="InterPro" id="IPR050271">
    <property type="entry name" value="UDP-glycosyltransferase"/>
</dbReference>
<proteinExistence type="inferred from homology"/>
<protein>
    <recommendedName>
        <fullName evidence="8">UDP-glucuronosyltransferase</fullName>
    </recommendedName>
</protein>
<keyword evidence="4" id="KW-1133">Transmembrane helix</keyword>
<keyword evidence="3" id="KW-0808">Transferase</keyword>
<dbReference type="Pfam" id="PF00201">
    <property type="entry name" value="UDPGT"/>
    <property type="match status" value="1"/>
</dbReference>
<feature type="signal peptide" evidence="5">
    <location>
        <begin position="1"/>
        <end position="21"/>
    </location>
</feature>
<keyword evidence="2" id="KW-0328">Glycosyltransferase</keyword>
<dbReference type="FunFam" id="3.40.50.2000:FF:000021">
    <property type="entry name" value="UDP-glucuronosyltransferase"/>
    <property type="match status" value="1"/>
</dbReference>
<name>A0AAD8A3L9_DIPPU</name>
<gene>
    <name evidence="6" type="ORF">L9F63_001947</name>
</gene>
<evidence type="ECO:0000313" key="7">
    <source>
        <dbReference type="Proteomes" id="UP001233999"/>
    </source>
</evidence>
<keyword evidence="5" id="KW-0732">Signal</keyword>
<dbReference type="CDD" id="cd03784">
    <property type="entry name" value="GT1_Gtf-like"/>
    <property type="match status" value="1"/>
</dbReference>
<evidence type="ECO:0000256" key="1">
    <source>
        <dbReference type="ARBA" id="ARBA00009995"/>
    </source>
</evidence>
<evidence type="ECO:0000256" key="4">
    <source>
        <dbReference type="SAM" id="Phobius"/>
    </source>
</evidence>
<dbReference type="SUPFAM" id="SSF53756">
    <property type="entry name" value="UDP-Glycosyltransferase/glycogen phosphorylase"/>
    <property type="match status" value="1"/>
</dbReference>
<evidence type="ECO:0000256" key="5">
    <source>
        <dbReference type="SAM" id="SignalP"/>
    </source>
</evidence>
<keyword evidence="7" id="KW-1185">Reference proteome</keyword>
<feature type="chain" id="PRO_5041994350" description="UDP-glucuronosyltransferase" evidence="5">
    <location>
        <begin position="22"/>
        <end position="517"/>
    </location>
</feature>
<dbReference type="PANTHER" id="PTHR48043:SF159">
    <property type="entry name" value="EG:EG0003.4 PROTEIN-RELATED"/>
    <property type="match status" value="1"/>
</dbReference>
<sequence>MEKLTVVLVLFAVSPFTATDGAKILGLFTIPSISHQIVYRALMKELHSRGHEIVVLTTDPIRDPKLENYSEIDLSSSYEMWKPKIAALVERRLKGGTTFSMFLEFVEVGLDLCEIELNLPKVKEILENSGSNFDLIIMETILSPCFFVFPYKLNAPYIGITSVPPTTSTQSSVGNPANPAYSPDFILGYTDHLTFTQRFHSTLYSIALRLLDYYWIFPAHDAMVRRIFNDTSMPYIGELANNVSVLLANYHYSFYYPRPNVPNMIEIAGLHLATPGSLPKDLQKFMDTSPEGVIYFSLGTNVRSDKMLVDRIQMFLGVFSELPQFHVLWKWDGEEMHGHSNNVKISKWFPQQDVLAHPKVKAFMYQGGLQSTEEAIRSQVPVVGIPFIADQEINIRKLVNAGAGIKIGFNEINKENVLKTLNEVIYNQSYKSNMIKLSIITKDLPDTAMERAVWWTEYVIRHKGAPHLRCATVDLTWYQYLLLDVTSFITITFIMIVWLSYCFMKLSIPKLKYVIKR</sequence>
<dbReference type="InterPro" id="IPR002213">
    <property type="entry name" value="UDP_glucos_trans"/>
</dbReference>
<feature type="transmembrane region" description="Helical" evidence="4">
    <location>
        <begin position="477"/>
        <end position="503"/>
    </location>
</feature>
<reference evidence="6" key="1">
    <citation type="journal article" date="2023" name="IScience">
        <title>Live-bearing cockroach genome reveals convergent evolutionary mechanisms linked to viviparity in insects and beyond.</title>
        <authorList>
            <person name="Fouks B."/>
            <person name="Harrison M.C."/>
            <person name="Mikhailova A.A."/>
            <person name="Marchal E."/>
            <person name="English S."/>
            <person name="Carruthers M."/>
            <person name="Jennings E.C."/>
            <person name="Chiamaka E.L."/>
            <person name="Frigard R.A."/>
            <person name="Pippel M."/>
            <person name="Attardo G.M."/>
            <person name="Benoit J.B."/>
            <person name="Bornberg-Bauer E."/>
            <person name="Tobe S.S."/>
        </authorList>
    </citation>
    <scope>NUCLEOTIDE SEQUENCE</scope>
    <source>
        <strain evidence="6">Stay&amp;Tobe</strain>
    </source>
</reference>
<keyword evidence="4" id="KW-0472">Membrane</keyword>
<keyword evidence="4" id="KW-0812">Transmembrane</keyword>
<accession>A0AAD8A3L9</accession>
<evidence type="ECO:0000256" key="2">
    <source>
        <dbReference type="ARBA" id="ARBA00022676"/>
    </source>
</evidence>
<dbReference type="Proteomes" id="UP001233999">
    <property type="component" value="Unassembled WGS sequence"/>
</dbReference>
<dbReference type="PANTHER" id="PTHR48043">
    <property type="entry name" value="EG:EG0003.4 PROTEIN-RELATED"/>
    <property type="match status" value="1"/>
</dbReference>
<comment type="caution">
    <text evidence="6">The sequence shown here is derived from an EMBL/GenBank/DDBJ whole genome shotgun (WGS) entry which is preliminary data.</text>
</comment>